<dbReference type="GO" id="GO:0006811">
    <property type="term" value="P:monoatomic ion transport"/>
    <property type="evidence" value="ECO:0007669"/>
    <property type="project" value="UniProtKB-KW"/>
</dbReference>
<dbReference type="Proteomes" id="UP000001822">
    <property type="component" value="Chromosome"/>
</dbReference>
<feature type="transmembrane region" description="Helical" evidence="10">
    <location>
        <begin position="42"/>
        <end position="63"/>
    </location>
</feature>
<dbReference type="InterPro" id="IPR048279">
    <property type="entry name" value="MdtK-like"/>
</dbReference>
<keyword evidence="6 10" id="KW-1133">Transmembrane helix</keyword>
<sequence length="454" mass="49788">MLNKKHIKETLVLAGPVAFSQLGHISVGVVDTLMAGQIDKEALAAATIALSVFFPLFMLYIGFSYGFTPLISQADGEGDELKIARILKHALVLNLVIGFFLTGLLYLCIYAIPFMHQPAHIVQPATEFFAIIALSMIPVIIFQVFKQFIEGLGNTKQAMVVSILGNVVNIVLIVILVYGWYGLPKLGLNGIAYATLIARIFMAVTMVLFFLFTKNYAHYRSAYKRTKLEWHYFVDVFNKSYPVGLQMSFESGAFSLAAIFVGTFGTAQISAHQIALNLASVTYMVATGIAAAATVRVGYEYGRKEKTELQIAGRTAIILVVALMSTTALMFTLLHQVLPSFYTEDIEVIGIAGSLLWMVAFFQLSDGIQVVSMGSLRGMGDVVVPSSVAFMAYWVLGLPLGAFLAFVLKWEVYGIWVGLTVGLVFASIVLLVRFLKKSKRVVFEEDAKSVMLKA</sequence>
<feature type="transmembrane region" description="Helical" evidence="10">
    <location>
        <begin position="128"/>
        <end position="145"/>
    </location>
</feature>
<keyword evidence="7" id="KW-0406">Ion transport</keyword>
<evidence type="ECO:0000256" key="8">
    <source>
        <dbReference type="ARBA" id="ARBA00023136"/>
    </source>
</evidence>
<keyword evidence="12" id="KW-1185">Reference proteome</keyword>
<evidence type="ECO:0000256" key="3">
    <source>
        <dbReference type="ARBA" id="ARBA00022449"/>
    </source>
</evidence>
<feature type="transmembrane region" description="Helical" evidence="10">
    <location>
        <begin position="12"/>
        <end position="30"/>
    </location>
</feature>
<feature type="transmembrane region" description="Helical" evidence="10">
    <location>
        <begin position="382"/>
        <end position="407"/>
    </location>
</feature>
<dbReference type="InterPro" id="IPR050222">
    <property type="entry name" value="MATE_MdtK"/>
</dbReference>
<dbReference type="AlphaFoldDB" id="A0A6N4SNX1"/>
<evidence type="ECO:0000256" key="9">
    <source>
        <dbReference type="ARBA" id="ARBA00031636"/>
    </source>
</evidence>
<dbReference type="Pfam" id="PF01554">
    <property type="entry name" value="MatE"/>
    <property type="match status" value="2"/>
</dbReference>
<dbReference type="GO" id="GO:0042910">
    <property type="term" value="F:xenobiotic transmembrane transporter activity"/>
    <property type="evidence" value="ECO:0007669"/>
    <property type="project" value="InterPro"/>
</dbReference>
<dbReference type="PIRSF" id="PIRSF006603">
    <property type="entry name" value="DinF"/>
    <property type="match status" value="1"/>
</dbReference>
<organism evidence="11 12">
    <name type="scientific">Cytophaga hutchinsonii (strain ATCC 33406 / DSM 1761 / CIP 103989 / NBRC 15051 / NCIMB 9469 / D465)</name>
    <dbReference type="NCBI Taxonomy" id="269798"/>
    <lineage>
        <taxon>Bacteria</taxon>
        <taxon>Pseudomonadati</taxon>
        <taxon>Bacteroidota</taxon>
        <taxon>Cytophagia</taxon>
        <taxon>Cytophagales</taxon>
        <taxon>Cytophagaceae</taxon>
        <taxon>Cytophaga</taxon>
    </lineage>
</organism>
<evidence type="ECO:0000256" key="5">
    <source>
        <dbReference type="ARBA" id="ARBA00022692"/>
    </source>
</evidence>
<dbReference type="OrthoDB" id="9780160at2"/>
<evidence type="ECO:0000256" key="10">
    <source>
        <dbReference type="SAM" id="Phobius"/>
    </source>
</evidence>
<proteinExistence type="predicted"/>
<evidence type="ECO:0000256" key="1">
    <source>
        <dbReference type="ARBA" id="ARBA00004651"/>
    </source>
</evidence>
<evidence type="ECO:0000256" key="4">
    <source>
        <dbReference type="ARBA" id="ARBA00022475"/>
    </source>
</evidence>
<dbReference type="NCBIfam" id="TIGR00797">
    <property type="entry name" value="matE"/>
    <property type="match status" value="1"/>
</dbReference>
<evidence type="ECO:0000256" key="7">
    <source>
        <dbReference type="ARBA" id="ARBA00023065"/>
    </source>
</evidence>
<feature type="transmembrane region" description="Helical" evidence="10">
    <location>
        <begin position="91"/>
        <end position="116"/>
    </location>
</feature>
<comment type="subcellular location">
    <subcellularLocation>
        <location evidence="1">Cell membrane</location>
        <topology evidence="1">Multi-pass membrane protein</topology>
    </subcellularLocation>
</comment>
<dbReference type="PANTHER" id="PTHR43298">
    <property type="entry name" value="MULTIDRUG RESISTANCE PROTEIN NORM-RELATED"/>
    <property type="match status" value="1"/>
</dbReference>
<evidence type="ECO:0000313" key="12">
    <source>
        <dbReference type="Proteomes" id="UP000001822"/>
    </source>
</evidence>
<keyword evidence="5 10" id="KW-0812">Transmembrane</keyword>
<keyword evidence="2" id="KW-0813">Transport</keyword>
<dbReference type="GO" id="GO:0015297">
    <property type="term" value="F:antiporter activity"/>
    <property type="evidence" value="ECO:0007669"/>
    <property type="project" value="UniProtKB-KW"/>
</dbReference>
<feature type="transmembrane region" description="Helical" evidence="10">
    <location>
        <begin position="157"/>
        <end position="179"/>
    </location>
</feature>
<feature type="transmembrane region" description="Helical" evidence="10">
    <location>
        <begin position="346"/>
        <end position="362"/>
    </location>
</feature>
<accession>A0A6N4SNX1</accession>
<reference evidence="11 12" key="1">
    <citation type="journal article" date="2007" name="Appl. Environ. Microbiol.">
        <title>Genome sequence of the cellulolytic gliding bacterium Cytophaga hutchinsonii.</title>
        <authorList>
            <person name="Xie G."/>
            <person name="Bruce D.C."/>
            <person name="Challacombe J.F."/>
            <person name="Chertkov O."/>
            <person name="Detter J.C."/>
            <person name="Gilna P."/>
            <person name="Han C.S."/>
            <person name="Lucas S."/>
            <person name="Misra M."/>
            <person name="Myers G.L."/>
            <person name="Richardson P."/>
            <person name="Tapia R."/>
            <person name="Thayer N."/>
            <person name="Thompson L.S."/>
            <person name="Brettin T.S."/>
            <person name="Henrissat B."/>
            <person name="Wilson D.B."/>
            <person name="McBride M.J."/>
        </authorList>
    </citation>
    <scope>NUCLEOTIDE SEQUENCE [LARGE SCALE GENOMIC DNA]</scope>
    <source>
        <strain evidence="12">ATCC 33406 / DSM 1761 / CIP 103989 / NBRC 15051 / NCIMB 9469 / D465</strain>
    </source>
</reference>
<feature type="transmembrane region" description="Helical" evidence="10">
    <location>
        <begin position="311"/>
        <end position="334"/>
    </location>
</feature>
<keyword evidence="8 10" id="KW-0472">Membrane</keyword>
<feature type="transmembrane region" description="Helical" evidence="10">
    <location>
        <begin position="191"/>
        <end position="212"/>
    </location>
</feature>
<dbReference type="KEGG" id="chu:CHU_0723"/>
<dbReference type="RefSeq" id="WP_011584126.1">
    <property type="nucleotide sequence ID" value="NC_008255.1"/>
</dbReference>
<gene>
    <name evidence="11" type="primary">norM</name>
    <name evidence="11" type="ordered locus">CHU_0723</name>
</gene>
<dbReference type="EMBL" id="CP000383">
    <property type="protein sequence ID" value="ABG58010.1"/>
    <property type="molecule type" value="Genomic_DNA"/>
</dbReference>
<dbReference type="GO" id="GO:0005886">
    <property type="term" value="C:plasma membrane"/>
    <property type="evidence" value="ECO:0007669"/>
    <property type="project" value="UniProtKB-SubCell"/>
</dbReference>
<keyword evidence="4" id="KW-1003">Cell membrane</keyword>
<feature type="transmembrane region" description="Helical" evidence="10">
    <location>
        <begin position="281"/>
        <end position="299"/>
    </location>
</feature>
<evidence type="ECO:0000256" key="6">
    <source>
        <dbReference type="ARBA" id="ARBA00022989"/>
    </source>
</evidence>
<name>A0A6N4SNX1_CYTH3</name>
<evidence type="ECO:0000313" key="11">
    <source>
        <dbReference type="EMBL" id="ABG58010.1"/>
    </source>
</evidence>
<feature type="transmembrane region" description="Helical" evidence="10">
    <location>
        <begin position="413"/>
        <end position="435"/>
    </location>
</feature>
<dbReference type="PANTHER" id="PTHR43298:SF2">
    <property type="entry name" value="FMN_FAD EXPORTER YEEO-RELATED"/>
    <property type="match status" value="1"/>
</dbReference>
<protein>
    <recommendedName>
        <fullName evidence="9">Multidrug-efflux transporter</fullName>
    </recommendedName>
</protein>
<keyword evidence="3" id="KW-0050">Antiport</keyword>
<dbReference type="InterPro" id="IPR002528">
    <property type="entry name" value="MATE_fam"/>
</dbReference>
<feature type="transmembrane region" description="Helical" evidence="10">
    <location>
        <begin position="253"/>
        <end position="275"/>
    </location>
</feature>
<dbReference type="CDD" id="cd13131">
    <property type="entry name" value="MATE_NorM_like"/>
    <property type="match status" value="1"/>
</dbReference>
<evidence type="ECO:0000256" key="2">
    <source>
        <dbReference type="ARBA" id="ARBA00022448"/>
    </source>
</evidence>